<gene>
    <name evidence="2" type="ORF">ASZ90_010851</name>
</gene>
<sequence length="115" mass="12598">MAGESWPVSHQKRSDPAAAPIPPGRIEKTGNCRQDCSDGVIGSSSGVSLHAIFWMDVSTVWARIGHFEGRSPAGPGGRIRSSRLRLRCFLCSADCLSGCTFTDENRLRYYIKIIN</sequence>
<dbReference type="EMBL" id="LNQE01001292">
    <property type="protein sequence ID" value="KUG19430.1"/>
    <property type="molecule type" value="Genomic_DNA"/>
</dbReference>
<evidence type="ECO:0000313" key="2">
    <source>
        <dbReference type="EMBL" id="KUG19430.1"/>
    </source>
</evidence>
<name>A0A0W8FEV1_9ZZZZ</name>
<protein>
    <submittedName>
        <fullName evidence="2">Uncharacterized protein</fullName>
    </submittedName>
</protein>
<reference evidence="2" key="1">
    <citation type="journal article" date="2015" name="Proc. Natl. Acad. Sci. U.S.A.">
        <title>Networks of energetic and metabolic interactions define dynamics in microbial communities.</title>
        <authorList>
            <person name="Embree M."/>
            <person name="Liu J.K."/>
            <person name="Al-Bassam M.M."/>
            <person name="Zengler K."/>
        </authorList>
    </citation>
    <scope>NUCLEOTIDE SEQUENCE</scope>
</reference>
<organism evidence="2">
    <name type="scientific">hydrocarbon metagenome</name>
    <dbReference type="NCBI Taxonomy" id="938273"/>
    <lineage>
        <taxon>unclassified sequences</taxon>
        <taxon>metagenomes</taxon>
        <taxon>ecological metagenomes</taxon>
    </lineage>
</organism>
<comment type="caution">
    <text evidence="2">The sequence shown here is derived from an EMBL/GenBank/DDBJ whole genome shotgun (WGS) entry which is preliminary data.</text>
</comment>
<evidence type="ECO:0000256" key="1">
    <source>
        <dbReference type="SAM" id="MobiDB-lite"/>
    </source>
</evidence>
<accession>A0A0W8FEV1</accession>
<feature type="region of interest" description="Disordered" evidence="1">
    <location>
        <begin position="1"/>
        <end position="30"/>
    </location>
</feature>
<proteinExistence type="predicted"/>
<dbReference type="AlphaFoldDB" id="A0A0W8FEV1"/>